<organism evidence="4 5">
    <name type="scientific">Rosa chinensis</name>
    <name type="common">China rose</name>
    <dbReference type="NCBI Taxonomy" id="74649"/>
    <lineage>
        <taxon>Eukaryota</taxon>
        <taxon>Viridiplantae</taxon>
        <taxon>Streptophyta</taxon>
        <taxon>Embryophyta</taxon>
        <taxon>Tracheophyta</taxon>
        <taxon>Spermatophyta</taxon>
        <taxon>Magnoliopsida</taxon>
        <taxon>eudicotyledons</taxon>
        <taxon>Gunneridae</taxon>
        <taxon>Pentapetalae</taxon>
        <taxon>rosids</taxon>
        <taxon>fabids</taxon>
        <taxon>Rosales</taxon>
        <taxon>Rosaceae</taxon>
        <taxon>Rosoideae</taxon>
        <taxon>Rosoideae incertae sedis</taxon>
        <taxon>Rosa</taxon>
    </lineage>
</organism>
<keyword evidence="5" id="KW-1185">Reference proteome</keyword>
<proteinExistence type="inferred from homology"/>
<evidence type="ECO:0000313" key="4">
    <source>
        <dbReference type="EMBL" id="PRQ29056.1"/>
    </source>
</evidence>
<evidence type="ECO:0000256" key="2">
    <source>
        <dbReference type="SAM" id="Phobius"/>
    </source>
</evidence>
<reference evidence="4 5" key="1">
    <citation type="journal article" date="2018" name="Nat. Genet.">
        <title>The Rosa genome provides new insights in the design of modern roses.</title>
        <authorList>
            <person name="Bendahmane M."/>
        </authorList>
    </citation>
    <scope>NUCLEOTIDE SEQUENCE [LARGE SCALE GENOMIC DNA]</scope>
    <source>
        <strain evidence="5">cv. Old Blush</strain>
    </source>
</reference>
<evidence type="ECO:0000259" key="3">
    <source>
        <dbReference type="PROSITE" id="PS50891"/>
    </source>
</evidence>
<name>A0A2P6Q4F7_ROSCH</name>
<dbReference type="AlphaFoldDB" id="A0A2P6Q4F7"/>
<dbReference type="PANTHER" id="PTHR31301">
    <property type="entry name" value="LOB DOMAIN-CONTAINING PROTEIN 4-RELATED"/>
    <property type="match status" value="1"/>
</dbReference>
<comment type="similarity">
    <text evidence="1">Belongs to the LOB domain-containing protein family.</text>
</comment>
<dbReference type="Gramene" id="PRQ29056">
    <property type="protein sequence ID" value="PRQ29056"/>
    <property type="gene ID" value="RchiOBHm_Chr5g0009701"/>
</dbReference>
<comment type="caution">
    <text evidence="4">The sequence shown here is derived from an EMBL/GenBank/DDBJ whole genome shotgun (WGS) entry which is preliminary data.</text>
</comment>
<keyword evidence="2" id="KW-1133">Transmembrane helix</keyword>
<evidence type="ECO:0000256" key="1">
    <source>
        <dbReference type="ARBA" id="ARBA00005474"/>
    </source>
</evidence>
<gene>
    <name evidence="4" type="ORF">RchiOBHm_Chr5g0009701</name>
</gene>
<feature type="transmembrane region" description="Helical" evidence="2">
    <location>
        <begin position="343"/>
        <end position="366"/>
    </location>
</feature>
<feature type="domain" description="LOB" evidence="3">
    <location>
        <begin position="16"/>
        <end position="118"/>
    </location>
</feature>
<dbReference type="PROSITE" id="PS50891">
    <property type="entry name" value="LOB"/>
    <property type="match status" value="1"/>
</dbReference>
<sequence length="379" mass="42465">MSIGSSNTGEPSGGRHACAACRHQRKRCEEDCVMAPYFTADKEEEFKAVHKLFGVSNMSKLLKQLEDQNHRAQAVQSFIWEAYMWKQDPIAGPLGKYKALEEECEYLRNLLNSSRPEQESMGVVYQGNTKGEVEGGGVPIYGRGLNYGYTDQTLGLDHGCTTSFTSLLQGQDTESSKGLADCVSVASAYQMPISQSQGRGFQDHRRIGMESFNFFHQYPTVQGANVHNYRPVQVQGRGRGTGGIMIDCARTCNGLVVYDPHTGQVQQREIGAMGPQVGPILSSHRRGTSQRFSPYDQHNPIQVPRQAMRQQDQNQQSFPAQHQWDTNSQSCDNFQGKGHKISFFLFVFDTAFGKVLLLIYCYCGLLHKYCDRVIKKTTN</sequence>
<accession>A0A2P6Q4F7</accession>
<dbReference type="EMBL" id="PDCK01000043">
    <property type="protein sequence ID" value="PRQ29056.1"/>
    <property type="molecule type" value="Genomic_DNA"/>
</dbReference>
<dbReference type="PANTHER" id="PTHR31301:SF165">
    <property type="entry name" value="LOB DOMAIN PROTEIN"/>
    <property type="match status" value="1"/>
</dbReference>
<dbReference type="Proteomes" id="UP000238479">
    <property type="component" value="Chromosome 5"/>
</dbReference>
<dbReference type="OMA" id="DCAINSP"/>
<keyword evidence="2" id="KW-0472">Membrane</keyword>
<keyword evidence="2" id="KW-0812">Transmembrane</keyword>
<dbReference type="STRING" id="74649.A0A2P6Q4F7"/>
<evidence type="ECO:0000313" key="5">
    <source>
        <dbReference type="Proteomes" id="UP000238479"/>
    </source>
</evidence>
<dbReference type="Pfam" id="PF03195">
    <property type="entry name" value="LOB"/>
    <property type="match status" value="1"/>
</dbReference>
<protein>
    <submittedName>
        <fullName evidence="4">Putative transcription factor AS2-LOB family</fullName>
    </submittedName>
</protein>
<dbReference type="InterPro" id="IPR004883">
    <property type="entry name" value="LOB"/>
</dbReference>